<keyword evidence="19" id="KW-1185">Reference proteome</keyword>
<accession>A0ABP0EW77</accession>
<evidence type="ECO:0000256" key="3">
    <source>
        <dbReference type="ARBA" id="ARBA00004824"/>
    </source>
</evidence>
<comment type="function">
    <text evidence="2 17">Acts on leucine, isoleucine and valine.</text>
</comment>
<dbReference type="RefSeq" id="WP_338364117.1">
    <property type="nucleotide sequence ID" value="NZ_CAWVOK010000023.1"/>
</dbReference>
<comment type="catalytic activity">
    <reaction evidence="12 17">
        <text>L-valine + 2-oxoglutarate = 3-methyl-2-oxobutanoate + L-glutamate</text>
        <dbReference type="Rhea" id="RHEA:24813"/>
        <dbReference type="ChEBI" id="CHEBI:11851"/>
        <dbReference type="ChEBI" id="CHEBI:16810"/>
        <dbReference type="ChEBI" id="CHEBI:29985"/>
        <dbReference type="ChEBI" id="CHEBI:57762"/>
        <dbReference type="EC" id="2.6.1.42"/>
    </reaction>
</comment>
<dbReference type="PROSITE" id="PS00770">
    <property type="entry name" value="AA_TRANSFER_CLASS_4"/>
    <property type="match status" value="1"/>
</dbReference>
<keyword evidence="8 17" id="KW-0028">Amino-acid biosynthesis</keyword>
<sequence length="292" mass="32889">MFSELSGSNLWFNGKIIPWQEANIHIMTHALHYASSVYEGLRSYHGKIFKATEHYQRLHKSAAYLDFQIPYTSEELIEATQQLIIRDKYQYGYIRAIAWCGSKVMTVSHNGADVNVAIGIWERPLTYPSQYYSDGICMNIAQWRRPDPNTAPVHSKTAGLYPISSISKKEAEKQGFKDALMLDYQGNIAEATSSNIFLVINGQLYTPVPKCFLNGITRCTCLQIAKDAGIPTQEITLTLEDLNKAQEVFLTGTAIEILPVGSIVGHNKTWSFKPGLVTHTIRSNFQNMINNF</sequence>
<dbReference type="Gene3D" id="3.30.470.10">
    <property type="match status" value="1"/>
</dbReference>
<evidence type="ECO:0000256" key="17">
    <source>
        <dbReference type="RuleBase" id="RU364094"/>
    </source>
</evidence>
<evidence type="ECO:0000256" key="14">
    <source>
        <dbReference type="ARBA" id="ARBA00049229"/>
    </source>
</evidence>
<comment type="pathway">
    <text evidence="5 17">Amino-acid biosynthesis; L-leucine biosynthesis; L-leucine from 3-methyl-2-oxobutanoate: step 4/4.</text>
</comment>
<dbReference type="InterPro" id="IPR036038">
    <property type="entry name" value="Aminotransferase-like"/>
</dbReference>
<keyword evidence="10 16" id="KW-0663">Pyridoxal phosphate</keyword>
<dbReference type="PANTHER" id="PTHR42743:SF11">
    <property type="entry name" value="AMINODEOXYCHORISMATE LYASE"/>
    <property type="match status" value="1"/>
</dbReference>
<evidence type="ECO:0000256" key="8">
    <source>
        <dbReference type="ARBA" id="ARBA00022605"/>
    </source>
</evidence>
<comment type="pathway">
    <text evidence="3 17">Amino-acid biosynthesis; L-isoleucine biosynthesis; L-isoleucine from 2-oxobutanoate: step 4/4.</text>
</comment>
<gene>
    <name evidence="17 18" type="primary">ilvE</name>
    <name evidence="18" type="ORF">CAXC1_300027</name>
</gene>
<evidence type="ECO:0000313" key="19">
    <source>
        <dbReference type="Proteomes" id="UP001314181"/>
    </source>
</evidence>
<comment type="cofactor">
    <cofactor evidence="1 16">
        <name>pyridoxal 5'-phosphate</name>
        <dbReference type="ChEBI" id="CHEBI:597326"/>
    </cofactor>
</comment>
<evidence type="ECO:0000256" key="7">
    <source>
        <dbReference type="ARBA" id="ARBA00022576"/>
    </source>
</evidence>
<dbReference type="InterPro" id="IPR050571">
    <property type="entry name" value="Class-IV_PLP-Dep_Aminotrnsfr"/>
</dbReference>
<dbReference type="NCBIfam" id="NF005146">
    <property type="entry name" value="PRK06606.1"/>
    <property type="match status" value="1"/>
</dbReference>
<dbReference type="GO" id="GO:0004084">
    <property type="term" value="F:branched-chain-amino-acid transaminase activity"/>
    <property type="evidence" value="ECO:0007669"/>
    <property type="project" value="UniProtKB-EC"/>
</dbReference>
<reference evidence="18 19" key="1">
    <citation type="submission" date="2024-01" db="EMBL/GenBank/DDBJ databases">
        <authorList>
            <person name="Kunselman E."/>
        </authorList>
    </citation>
    <scope>NUCLEOTIDE SEQUENCE [LARGE SCALE GENOMIC DNA]</scope>
    <source>
        <strain evidence="18">2 abalone samples</strain>
    </source>
</reference>
<comment type="pathway">
    <text evidence="4 17">Amino-acid biosynthesis; L-valine biosynthesis; L-valine from pyruvate: step 4/4.</text>
</comment>
<keyword evidence="9 17" id="KW-0808">Transferase</keyword>
<evidence type="ECO:0000256" key="16">
    <source>
        <dbReference type="RuleBase" id="RU004516"/>
    </source>
</evidence>
<dbReference type="InterPro" id="IPR043132">
    <property type="entry name" value="BCAT-like_C"/>
</dbReference>
<evidence type="ECO:0000256" key="11">
    <source>
        <dbReference type="ARBA" id="ARBA00023304"/>
    </source>
</evidence>
<evidence type="ECO:0000256" key="2">
    <source>
        <dbReference type="ARBA" id="ARBA00003109"/>
    </source>
</evidence>
<dbReference type="InterPro" id="IPR001544">
    <property type="entry name" value="Aminotrans_IV"/>
</dbReference>
<evidence type="ECO:0000256" key="6">
    <source>
        <dbReference type="ARBA" id="ARBA00009320"/>
    </source>
</evidence>
<evidence type="ECO:0000256" key="9">
    <source>
        <dbReference type="ARBA" id="ARBA00022679"/>
    </source>
</evidence>
<dbReference type="SUPFAM" id="SSF56752">
    <property type="entry name" value="D-aminoacid aminotransferase-like PLP-dependent enzymes"/>
    <property type="match status" value="1"/>
</dbReference>
<evidence type="ECO:0000256" key="15">
    <source>
        <dbReference type="RuleBase" id="RU004106"/>
    </source>
</evidence>
<comment type="caution">
    <text evidence="18">The sequence shown here is derived from an EMBL/GenBank/DDBJ whole genome shotgun (WGS) entry which is preliminary data.</text>
</comment>
<organism evidence="18 19">
    <name type="scientific">Candidatus Xenohaliotis californiensis</name>
    <dbReference type="NCBI Taxonomy" id="84677"/>
    <lineage>
        <taxon>Bacteria</taxon>
        <taxon>Pseudomonadati</taxon>
        <taxon>Pseudomonadota</taxon>
        <taxon>Alphaproteobacteria</taxon>
        <taxon>Rickettsiales</taxon>
        <taxon>Anaplasmataceae</taxon>
        <taxon>Candidatus Xenohaliotis</taxon>
    </lineage>
</organism>
<comment type="similarity">
    <text evidence="6 15">Belongs to the class-IV pyridoxal-phosphate-dependent aminotransferase family.</text>
</comment>
<dbReference type="InterPro" id="IPR043131">
    <property type="entry name" value="BCAT-like_N"/>
</dbReference>
<dbReference type="EMBL" id="CAWVOK010000023">
    <property type="protein sequence ID" value="CAK8163144.1"/>
    <property type="molecule type" value="Genomic_DNA"/>
</dbReference>
<protein>
    <recommendedName>
        <fullName evidence="17">Branched-chain-amino-acid aminotransferase</fullName>
        <shortName evidence="17">BCAT</shortName>
        <ecNumber evidence="17">2.6.1.42</ecNumber>
    </recommendedName>
</protein>
<proteinExistence type="inferred from homology"/>
<dbReference type="NCBIfam" id="TIGR01122">
    <property type="entry name" value="ilvE_I"/>
    <property type="match status" value="1"/>
</dbReference>
<evidence type="ECO:0000256" key="4">
    <source>
        <dbReference type="ARBA" id="ARBA00004931"/>
    </source>
</evidence>
<evidence type="ECO:0000256" key="12">
    <source>
        <dbReference type="ARBA" id="ARBA00048212"/>
    </source>
</evidence>
<dbReference type="InterPro" id="IPR018300">
    <property type="entry name" value="Aminotrans_IV_CS"/>
</dbReference>
<comment type="catalytic activity">
    <reaction evidence="14 17">
        <text>L-leucine + 2-oxoglutarate = 4-methyl-2-oxopentanoate + L-glutamate</text>
        <dbReference type="Rhea" id="RHEA:18321"/>
        <dbReference type="ChEBI" id="CHEBI:16810"/>
        <dbReference type="ChEBI" id="CHEBI:17865"/>
        <dbReference type="ChEBI" id="CHEBI:29985"/>
        <dbReference type="ChEBI" id="CHEBI:57427"/>
        <dbReference type="EC" id="2.6.1.42"/>
    </reaction>
</comment>
<dbReference type="PANTHER" id="PTHR42743">
    <property type="entry name" value="AMINO-ACID AMINOTRANSFERASE"/>
    <property type="match status" value="1"/>
</dbReference>
<evidence type="ECO:0000256" key="13">
    <source>
        <dbReference type="ARBA" id="ARBA00048798"/>
    </source>
</evidence>
<evidence type="ECO:0000256" key="5">
    <source>
        <dbReference type="ARBA" id="ARBA00005072"/>
    </source>
</evidence>
<dbReference type="Gene3D" id="3.20.10.10">
    <property type="entry name" value="D-amino Acid Aminotransferase, subunit A, domain 2"/>
    <property type="match status" value="1"/>
</dbReference>
<evidence type="ECO:0000313" key="18">
    <source>
        <dbReference type="EMBL" id="CAK8163144.1"/>
    </source>
</evidence>
<comment type="catalytic activity">
    <reaction evidence="13 17">
        <text>L-isoleucine + 2-oxoglutarate = (S)-3-methyl-2-oxopentanoate + L-glutamate</text>
        <dbReference type="Rhea" id="RHEA:24801"/>
        <dbReference type="ChEBI" id="CHEBI:16810"/>
        <dbReference type="ChEBI" id="CHEBI:29985"/>
        <dbReference type="ChEBI" id="CHEBI:35146"/>
        <dbReference type="ChEBI" id="CHEBI:58045"/>
        <dbReference type="EC" id="2.6.1.42"/>
    </reaction>
</comment>
<dbReference type="CDD" id="cd00449">
    <property type="entry name" value="PLPDE_IV"/>
    <property type="match status" value="1"/>
</dbReference>
<keyword evidence="11 17" id="KW-0100">Branched-chain amino acid biosynthesis</keyword>
<dbReference type="Proteomes" id="UP001314181">
    <property type="component" value="Unassembled WGS sequence"/>
</dbReference>
<dbReference type="Pfam" id="PF01063">
    <property type="entry name" value="Aminotran_4"/>
    <property type="match status" value="1"/>
</dbReference>
<evidence type="ECO:0000256" key="10">
    <source>
        <dbReference type="ARBA" id="ARBA00022898"/>
    </source>
</evidence>
<dbReference type="InterPro" id="IPR005785">
    <property type="entry name" value="B_amino_transI"/>
</dbReference>
<dbReference type="EC" id="2.6.1.42" evidence="17"/>
<name>A0ABP0EW77_9RICK</name>
<evidence type="ECO:0000256" key="1">
    <source>
        <dbReference type="ARBA" id="ARBA00001933"/>
    </source>
</evidence>
<keyword evidence="7 17" id="KW-0032">Aminotransferase</keyword>